<gene>
    <name evidence="1" type="ORF">GcM3_106035</name>
</gene>
<organism evidence="1 2">
    <name type="scientific">Golovinomyces cichoracearum</name>
    <dbReference type="NCBI Taxonomy" id="62708"/>
    <lineage>
        <taxon>Eukaryota</taxon>
        <taxon>Fungi</taxon>
        <taxon>Dikarya</taxon>
        <taxon>Ascomycota</taxon>
        <taxon>Pezizomycotina</taxon>
        <taxon>Leotiomycetes</taxon>
        <taxon>Erysiphales</taxon>
        <taxon>Erysiphaceae</taxon>
        <taxon>Golovinomyces</taxon>
    </lineage>
</organism>
<protein>
    <submittedName>
        <fullName evidence="1">Uncharacterized protein</fullName>
    </submittedName>
</protein>
<dbReference type="STRING" id="62708.A0A420I9I2"/>
<dbReference type="AlphaFoldDB" id="A0A420I9I2"/>
<keyword evidence="2" id="KW-1185">Reference proteome</keyword>
<accession>A0A420I9I2</accession>
<evidence type="ECO:0000313" key="1">
    <source>
        <dbReference type="EMBL" id="RKF71194.1"/>
    </source>
</evidence>
<sequence length="139" mass="16078">MLDHLENQYGDPDRRRKAENDWDNLRMIYPESYGCKGDQISYVRFRNCFTSLVAELDHPRKGLKSAFERRISPTFQKLLALQFLDDSVDFATIAQLAQKVDYTNSVADAATRAKRAAEKIQFLLIKLVLELLPMRPIVL</sequence>
<comment type="caution">
    <text evidence="1">The sequence shown here is derived from an EMBL/GenBank/DDBJ whole genome shotgun (WGS) entry which is preliminary data.</text>
</comment>
<name>A0A420I9I2_9PEZI</name>
<dbReference type="Proteomes" id="UP000283383">
    <property type="component" value="Unassembled WGS sequence"/>
</dbReference>
<feature type="non-terminal residue" evidence="1">
    <location>
        <position position="139"/>
    </location>
</feature>
<proteinExistence type="predicted"/>
<evidence type="ECO:0000313" key="2">
    <source>
        <dbReference type="Proteomes" id="UP000283383"/>
    </source>
</evidence>
<dbReference type="EMBL" id="MCBQ01010690">
    <property type="protein sequence ID" value="RKF71194.1"/>
    <property type="molecule type" value="Genomic_DNA"/>
</dbReference>
<reference evidence="1 2" key="1">
    <citation type="journal article" date="2018" name="BMC Genomics">
        <title>Comparative genome analyses reveal sequence features reflecting distinct modes of host-adaptation between dicot and monocot powdery mildew.</title>
        <authorList>
            <person name="Wu Y."/>
            <person name="Ma X."/>
            <person name="Pan Z."/>
            <person name="Kale S.D."/>
            <person name="Song Y."/>
            <person name="King H."/>
            <person name="Zhang Q."/>
            <person name="Presley C."/>
            <person name="Deng X."/>
            <person name="Wei C.I."/>
            <person name="Xiao S."/>
        </authorList>
    </citation>
    <scope>NUCLEOTIDE SEQUENCE [LARGE SCALE GENOMIC DNA]</scope>
    <source>
        <strain evidence="1">UMSG3</strain>
    </source>
</reference>